<dbReference type="GO" id="GO:0008360">
    <property type="term" value="P:regulation of cell shape"/>
    <property type="evidence" value="ECO:0007669"/>
    <property type="project" value="UniProtKB-KW"/>
</dbReference>
<dbReference type="Gene3D" id="3.30.420.40">
    <property type="match status" value="2"/>
</dbReference>
<evidence type="ECO:0000256" key="6">
    <source>
        <dbReference type="ARBA" id="ARBA00023458"/>
    </source>
</evidence>
<sequence>MIKLAIDLGSSVTKIYRADAGSGVVLAEPSCVAVSGVNREIKAIGKDAKKLVGKTAEFTEIVFPVYEGEIVDMRLAEAMLKEFLSRIGIRPSVLKRSFTVFSVPCGASAKLREDYAALAEECGLKRLCFVEAPFLAALGADAVLSEANPVFCLDIGGGVTNAAVLSLDGIIAGLSMNVGGNNMDANIIDRIEACKGLHIGALTAERVKNEIGSLAVGARGATVVEGSLVSAMRPGSVSVQASEIEPCIRIYIDKILEYASLVLQKLPAEVAAAVNGNGVYLSGGVVKLSFVPEYIAKKLDMRIHVCDEPQFAVVTGGGAAVRDERILGRIAKGTDD</sequence>
<dbReference type="PRINTS" id="PR01652">
    <property type="entry name" value="SHAPEPROTEIN"/>
</dbReference>
<proteinExistence type="inferred from homology"/>
<keyword evidence="2" id="KW-0963">Cytoplasm</keyword>
<accession>A0A9D1SFZ4</accession>
<evidence type="ECO:0000256" key="1">
    <source>
        <dbReference type="ARBA" id="ARBA00004496"/>
    </source>
</evidence>
<name>A0A9D1SFZ4_9FIRM</name>
<protein>
    <submittedName>
        <fullName evidence="7">Rod shape-determining protein</fullName>
    </submittedName>
</protein>
<comment type="caution">
    <text evidence="7">The sequence shown here is derived from an EMBL/GenBank/DDBJ whole genome shotgun (WGS) entry which is preliminary data.</text>
</comment>
<evidence type="ECO:0000256" key="4">
    <source>
        <dbReference type="ARBA" id="ARBA00022840"/>
    </source>
</evidence>
<dbReference type="AlphaFoldDB" id="A0A9D1SFZ4"/>
<dbReference type="SUPFAM" id="SSF53067">
    <property type="entry name" value="Actin-like ATPase domain"/>
    <property type="match status" value="2"/>
</dbReference>
<evidence type="ECO:0000313" key="7">
    <source>
        <dbReference type="EMBL" id="HIU58984.1"/>
    </source>
</evidence>
<dbReference type="GO" id="GO:0005737">
    <property type="term" value="C:cytoplasm"/>
    <property type="evidence" value="ECO:0007669"/>
    <property type="project" value="UniProtKB-SubCell"/>
</dbReference>
<comment type="subcellular location">
    <subcellularLocation>
        <location evidence="1">Cytoplasm</location>
    </subcellularLocation>
</comment>
<gene>
    <name evidence="7" type="ORF">IAC57_02670</name>
</gene>
<keyword evidence="5" id="KW-0133">Cell shape</keyword>
<comment type="similarity">
    <text evidence="6">Belongs to the FtsA/MreB family.</text>
</comment>
<evidence type="ECO:0000256" key="2">
    <source>
        <dbReference type="ARBA" id="ARBA00022490"/>
    </source>
</evidence>
<dbReference type="Proteomes" id="UP000824081">
    <property type="component" value="Unassembled WGS sequence"/>
</dbReference>
<evidence type="ECO:0000313" key="8">
    <source>
        <dbReference type="Proteomes" id="UP000824081"/>
    </source>
</evidence>
<evidence type="ECO:0000256" key="3">
    <source>
        <dbReference type="ARBA" id="ARBA00022741"/>
    </source>
</evidence>
<dbReference type="GO" id="GO:0000902">
    <property type="term" value="P:cell morphogenesis"/>
    <property type="evidence" value="ECO:0007669"/>
    <property type="project" value="InterPro"/>
</dbReference>
<keyword evidence="4" id="KW-0067">ATP-binding</keyword>
<dbReference type="InterPro" id="IPR056546">
    <property type="entry name" value="MreB_MamK-like"/>
</dbReference>
<reference evidence="7" key="1">
    <citation type="submission" date="2020-10" db="EMBL/GenBank/DDBJ databases">
        <authorList>
            <person name="Gilroy R."/>
        </authorList>
    </citation>
    <scope>NUCLEOTIDE SEQUENCE</scope>
    <source>
        <strain evidence="7">11687</strain>
    </source>
</reference>
<evidence type="ECO:0000256" key="5">
    <source>
        <dbReference type="ARBA" id="ARBA00022960"/>
    </source>
</evidence>
<organism evidence="7 8">
    <name type="scientific">Candidatus Scatosoma pullistercoris</name>
    <dbReference type="NCBI Taxonomy" id="2840934"/>
    <lineage>
        <taxon>Bacteria</taxon>
        <taxon>Bacillati</taxon>
        <taxon>Bacillota</taxon>
        <taxon>Clostridia</taxon>
        <taxon>Candidatus Scatosoma</taxon>
    </lineage>
</organism>
<dbReference type="InterPro" id="IPR043129">
    <property type="entry name" value="ATPase_NBD"/>
</dbReference>
<dbReference type="PANTHER" id="PTHR42749:SF1">
    <property type="entry name" value="CELL SHAPE-DETERMINING PROTEIN MREB"/>
    <property type="match status" value="1"/>
</dbReference>
<dbReference type="GO" id="GO:0005524">
    <property type="term" value="F:ATP binding"/>
    <property type="evidence" value="ECO:0007669"/>
    <property type="project" value="UniProtKB-KW"/>
</dbReference>
<dbReference type="InterPro" id="IPR004753">
    <property type="entry name" value="MreB"/>
</dbReference>
<dbReference type="Pfam" id="PF06723">
    <property type="entry name" value="MreB_Mbl"/>
    <property type="match status" value="1"/>
</dbReference>
<dbReference type="EMBL" id="DVMZ01000071">
    <property type="protein sequence ID" value="HIU58984.1"/>
    <property type="molecule type" value="Genomic_DNA"/>
</dbReference>
<reference evidence="7" key="2">
    <citation type="journal article" date="2021" name="PeerJ">
        <title>Extensive microbial diversity within the chicken gut microbiome revealed by metagenomics and culture.</title>
        <authorList>
            <person name="Gilroy R."/>
            <person name="Ravi A."/>
            <person name="Getino M."/>
            <person name="Pursley I."/>
            <person name="Horton D.L."/>
            <person name="Alikhan N.F."/>
            <person name="Baker D."/>
            <person name="Gharbi K."/>
            <person name="Hall N."/>
            <person name="Watson M."/>
            <person name="Adriaenssens E.M."/>
            <person name="Foster-Nyarko E."/>
            <person name="Jarju S."/>
            <person name="Secka A."/>
            <person name="Antonio M."/>
            <person name="Oren A."/>
            <person name="Chaudhuri R.R."/>
            <person name="La Ragione R."/>
            <person name="Hildebrand F."/>
            <person name="Pallen M.J."/>
        </authorList>
    </citation>
    <scope>NUCLEOTIDE SEQUENCE</scope>
    <source>
        <strain evidence="7">11687</strain>
    </source>
</reference>
<keyword evidence="3" id="KW-0547">Nucleotide-binding</keyword>
<dbReference type="PANTHER" id="PTHR42749">
    <property type="entry name" value="CELL SHAPE-DETERMINING PROTEIN MREB"/>
    <property type="match status" value="1"/>
</dbReference>